<evidence type="ECO:0000313" key="1">
    <source>
        <dbReference type="EMBL" id="SZX60658.1"/>
    </source>
</evidence>
<accession>A0A383V4X4</accession>
<keyword evidence="2" id="KW-1185">Reference proteome</keyword>
<dbReference type="AlphaFoldDB" id="A0A383V4X4"/>
<sequence length="196" mass="20684">MVPATLAKDFVSAGVRVSYVLLLAAADRMVERVEVWVLAQQQCRVTTDIPAIAVAICCGKPWIHKLEAGLSPDEEAGILQLAMNCRKPETAAAVLRCLPQQLEPEAARKLLLTAAVRRHADVALQALQLQSLQQHIDTAAAEAMLLHLLSHGECVVALCKLPAAAQLSSTAVAGLLKAAVLAPGGTAEAVFQLCSL</sequence>
<organism evidence="1 2">
    <name type="scientific">Tetradesmus obliquus</name>
    <name type="common">Green alga</name>
    <name type="synonym">Acutodesmus obliquus</name>
    <dbReference type="NCBI Taxonomy" id="3088"/>
    <lineage>
        <taxon>Eukaryota</taxon>
        <taxon>Viridiplantae</taxon>
        <taxon>Chlorophyta</taxon>
        <taxon>core chlorophytes</taxon>
        <taxon>Chlorophyceae</taxon>
        <taxon>CS clade</taxon>
        <taxon>Sphaeropleales</taxon>
        <taxon>Scenedesmaceae</taxon>
        <taxon>Tetradesmus</taxon>
    </lineage>
</organism>
<dbReference type="EMBL" id="FNXT01000086">
    <property type="protein sequence ID" value="SZX60658.1"/>
    <property type="molecule type" value="Genomic_DNA"/>
</dbReference>
<protein>
    <submittedName>
        <fullName evidence="1">Uncharacterized protein</fullName>
    </submittedName>
</protein>
<name>A0A383V4X4_TETOB</name>
<reference evidence="1 2" key="1">
    <citation type="submission" date="2016-10" db="EMBL/GenBank/DDBJ databases">
        <authorList>
            <person name="Cai Z."/>
        </authorList>
    </citation>
    <scope>NUCLEOTIDE SEQUENCE [LARGE SCALE GENOMIC DNA]</scope>
</reference>
<evidence type="ECO:0000313" key="2">
    <source>
        <dbReference type="Proteomes" id="UP000256970"/>
    </source>
</evidence>
<proteinExistence type="predicted"/>
<dbReference type="Proteomes" id="UP000256970">
    <property type="component" value="Unassembled WGS sequence"/>
</dbReference>
<gene>
    <name evidence="1" type="ORF">BQ4739_LOCUS1187</name>
</gene>